<feature type="transmembrane region" description="Helical" evidence="1">
    <location>
        <begin position="47"/>
        <end position="67"/>
    </location>
</feature>
<evidence type="ECO:0000313" key="3">
    <source>
        <dbReference type="Proteomes" id="UP000070409"/>
    </source>
</evidence>
<reference evidence="2 3" key="1">
    <citation type="submission" date="2016-02" db="EMBL/GenBank/DDBJ databases">
        <authorList>
            <person name="Teng J.L."/>
            <person name="Tang Y."/>
            <person name="Huang Y."/>
            <person name="Guo F."/>
            <person name="Wei W."/>
            <person name="Chen J.H."/>
            <person name="Wong S.Y."/>
            <person name="Lau S.K."/>
            <person name="Woo P.C."/>
        </authorList>
    </citation>
    <scope>NUCLEOTIDE SEQUENCE [LARGE SCALE GENOMIC DNA]</scope>
    <source>
        <strain evidence="2 3">JCM 13375</strain>
    </source>
</reference>
<comment type="caution">
    <text evidence="2">The sequence shown here is derived from an EMBL/GenBank/DDBJ whole genome shotgun (WGS) entry which is preliminary data.</text>
</comment>
<organism evidence="2 3">
    <name type="scientific">Tsukamurella pseudospumae</name>
    <dbReference type="NCBI Taxonomy" id="239498"/>
    <lineage>
        <taxon>Bacteria</taxon>
        <taxon>Bacillati</taxon>
        <taxon>Actinomycetota</taxon>
        <taxon>Actinomycetes</taxon>
        <taxon>Mycobacteriales</taxon>
        <taxon>Tsukamurellaceae</taxon>
        <taxon>Tsukamurella</taxon>
    </lineage>
</organism>
<feature type="transmembrane region" description="Helical" evidence="1">
    <location>
        <begin position="218"/>
        <end position="243"/>
    </location>
</feature>
<keyword evidence="3" id="KW-1185">Reference proteome</keyword>
<feature type="transmembrane region" description="Helical" evidence="1">
    <location>
        <begin position="263"/>
        <end position="285"/>
    </location>
</feature>
<evidence type="ECO:0000313" key="2">
    <source>
        <dbReference type="EMBL" id="KXO95882.1"/>
    </source>
</evidence>
<dbReference type="RefSeq" id="WP_068746247.1">
    <property type="nucleotide sequence ID" value="NZ_LSRE01000023.1"/>
</dbReference>
<sequence>MLTLIFLLPLIPLAVLAVIARLIYVLVTTDTTAPRTPEARRASRSVAVALGVSSALAIAAATALIATDELGRGLLLAFPVALFVLQVGLAVATAIIGSAVRSRGTARAASLTTRRVSDTAPRKLLTATLVGAVIALTFAGIGCAVASDDDAGRSRAFSSPGEYGGVEITTPFTGAYYAVPVMIVVLASTALAIATIVGARRWGALDQAELDIMLRVGVSTRTIAATAVSSGILLVVLGWSLMVAALQVAHSTADSTLWTIGQYAFPAGAAFGFALGVWGFLAFLVPNRPRKTGASAAALREVRA</sequence>
<feature type="transmembrane region" description="Helical" evidence="1">
    <location>
        <begin position="124"/>
        <end position="147"/>
    </location>
</feature>
<evidence type="ECO:0008006" key="4">
    <source>
        <dbReference type="Google" id="ProtNLM"/>
    </source>
</evidence>
<keyword evidence="1" id="KW-0812">Transmembrane</keyword>
<gene>
    <name evidence="2" type="ORF">AXK61_04300</name>
</gene>
<keyword evidence="1" id="KW-0472">Membrane</keyword>
<feature type="transmembrane region" description="Helical" evidence="1">
    <location>
        <begin position="6"/>
        <end position="27"/>
    </location>
</feature>
<keyword evidence="1" id="KW-1133">Transmembrane helix</keyword>
<protein>
    <recommendedName>
        <fullName evidence="4">ABC3 transporter permease protein domain-containing protein</fullName>
    </recommendedName>
</protein>
<proteinExistence type="predicted"/>
<feature type="transmembrane region" description="Helical" evidence="1">
    <location>
        <begin position="73"/>
        <end position="97"/>
    </location>
</feature>
<evidence type="ECO:0000256" key="1">
    <source>
        <dbReference type="SAM" id="Phobius"/>
    </source>
</evidence>
<dbReference type="Proteomes" id="UP000070409">
    <property type="component" value="Unassembled WGS sequence"/>
</dbReference>
<dbReference type="EMBL" id="LSRE01000023">
    <property type="protein sequence ID" value="KXO95882.1"/>
    <property type="molecule type" value="Genomic_DNA"/>
</dbReference>
<accession>A0A137ZCG9</accession>
<name>A0A137ZCG9_9ACTN</name>
<feature type="transmembrane region" description="Helical" evidence="1">
    <location>
        <begin position="175"/>
        <end position="197"/>
    </location>
</feature>